<feature type="region of interest" description="Disordered" evidence="1">
    <location>
        <begin position="361"/>
        <end position="391"/>
    </location>
</feature>
<comment type="caution">
    <text evidence="2">The sequence shown here is derived from an EMBL/GenBank/DDBJ whole genome shotgun (WGS) entry which is preliminary data.</text>
</comment>
<accession>A0AAV5AIX2</accession>
<dbReference type="EMBL" id="BPWL01000008">
    <property type="protein sequence ID" value="GJJ13458.1"/>
    <property type="molecule type" value="Genomic_DNA"/>
</dbReference>
<reference evidence="2" key="1">
    <citation type="submission" date="2021-10" db="EMBL/GenBank/DDBJ databases">
        <title>De novo Genome Assembly of Clathrus columnatus (Basidiomycota, Fungi) Using Illumina and Nanopore Sequence Data.</title>
        <authorList>
            <person name="Ogiso-Tanaka E."/>
            <person name="Itagaki H."/>
            <person name="Hosoya T."/>
            <person name="Hosaka K."/>
        </authorList>
    </citation>
    <scope>NUCLEOTIDE SEQUENCE</scope>
    <source>
        <strain evidence="2">MO-923</strain>
    </source>
</reference>
<keyword evidence="3" id="KW-1185">Reference proteome</keyword>
<evidence type="ECO:0000256" key="1">
    <source>
        <dbReference type="SAM" id="MobiDB-lite"/>
    </source>
</evidence>
<dbReference type="AlphaFoldDB" id="A0AAV5AIX2"/>
<proteinExistence type="predicted"/>
<name>A0AAV5AIX2_9AGAM</name>
<feature type="region of interest" description="Disordered" evidence="1">
    <location>
        <begin position="606"/>
        <end position="634"/>
    </location>
</feature>
<dbReference type="Proteomes" id="UP001050691">
    <property type="component" value="Unassembled WGS sequence"/>
</dbReference>
<feature type="compositionally biased region" description="Polar residues" evidence="1">
    <location>
        <begin position="606"/>
        <end position="625"/>
    </location>
</feature>
<evidence type="ECO:0000313" key="3">
    <source>
        <dbReference type="Proteomes" id="UP001050691"/>
    </source>
</evidence>
<feature type="region of interest" description="Disordered" evidence="1">
    <location>
        <begin position="701"/>
        <end position="733"/>
    </location>
</feature>
<sequence>MDTNIGLPSEILFLCTTTKTKEKAFSLFEQIRRNIHVPPEIAKDPALPAVCSLIASEQLGNTVLSERRAQQWSRSTPEHFRTLKAETKKLLFSLNIKNNSNYQRLEDGLIKYLAHEFELETIFSEYIIAVEKALKADIPEKWRIQTQTVQISIFMWICRRFKLHTKLPIESLIKRYDILFSDLEDIQIMLNKRWPSNADITKLLTGRDDLPSTNIPNPNNQLYRDSNVSTKEPIDFSRLIDEFELESDIVDGLIHLQKVILQTETLKNLVDWDTTLGKCTIFYWTCSVLKITGIKHLTLRTHYNVAKKDFDKLILALDSHRGDLRKSLEDFYDRNGHLTHPFKSTQLDSFDRVSDEILSDNNDLISPTTSTRSGKRRRSRKKNNSPMSTSVPISDYEVKMSKISRDNRTYNRALLLFRSWMVNPLPSLEHIPSEAFPLLIVFLANEQLQNNQLTEKEIVQMSALRMDEFVSALTALRSLTKNWETMGGLIAQTKFDDMALEHGLCINTVVAMIDAWKHLKESKCLSEHMNWESPLVICAILFWSCAILQVPDTNMNTLRKDSQASKREFDSMLQLLNNHCSHIRHRMELDQKKGYLVLTRNIPTHKSTNALTPHSLTTNRFSQESGAEPERPNKILKSEKLALSSSKHTNSTHVFQSFDDTIAQIYPNPVATASTTITTTITTTTRVNMDIVPGSNKATISDVGTSVSGRSHYRPPAEGGTSISRSSKTHQSYGSGNIIDTSCAATSTLGEGGIASNARYSTQDYADIKNRIEVWVPHGKLSSQNQYHLWEEKMVEKYGSAWEQNITRDLSKIYTLGK</sequence>
<organism evidence="2 3">
    <name type="scientific">Clathrus columnatus</name>
    <dbReference type="NCBI Taxonomy" id="1419009"/>
    <lineage>
        <taxon>Eukaryota</taxon>
        <taxon>Fungi</taxon>
        <taxon>Dikarya</taxon>
        <taxon>Basidiomycota</taxon>
        <taxon>Agaricomycotina</taxon>
        <taxon>Agaricomycetes</taxon>
        <taxon>Phallomycetidae</taxon>
        <taxon>Phallales</taxon>
        <taxon>Clathraceae</taxon>
        <taxon>Clathrus</taxon>
    </lineage>
</organism>
<protein>
    <submittedName>
        <fullName evidence="2">Uncharacterized protein</fullName>
    </submittedName>
</protein>
<gene>
    <name evidence="2" type="ORF">Clacol_007712</name>
</gene>
<feature type="compositionally biased region" description="Basic residues" evidence="1">
    <location>
        <begin position="373"/>
        <end position="383"/>
    </location>
</feature>
<evidence type="ECO:0000313" key="2">
    <source>
        <dbReference type="EMBL" id="GJJ13458.1"/>
    </source>
</evidence>
<feature type="compositionally biased region" description="Polar residues" evidence="1">
    <location>
        <begin position="721"/>
        <end position="733"/>
    </location>
</feature>